<evidence type="ECO:0000313" key="3">
    <source>
        <dbReference type="Proteomes" id="UP001176941"/>
    </source>
</evidence>
<keyword evidence="3" id="KW-1185">Reference proteome</keyword>
<evidence type="ECO:0000256" key="1">
    <source>
        <dbReference type="SAM" id="MobiDB-lite"/>
    </source>
</evidence>
<proteinExistence type="predicted"/>
<accession>A0ABN9A2Y0</accession>
<gene>
    <name evidence="2" type="ORF">MRATA1EN1_LOCUS27703</name>
</gene>
<name>A0ABN9A2Y0_RANTA</name>
<feature type="compositionally biased region" description="Polar residues" evidence="1">
    <location>
        <begin position="1"/>
        <end position="13"/>
    </location>
</feature>
<reference evidence="2" key="1">
    <citation type="submission" date="2023-04" db="EMBL/GenBank/DDBJ databases">
        <authorList>
            <consortium name="ELIXIR-Norway"/>
        </authorList>
    </citation>
    <scope>NUCLEOTIDE SEQUENCE [LARGE SCALE GENOMIC DNA]</scope>
</reference>
<feature type="region of interest" description="Disordered" evidence="1">
    <location>
        <begin position="1"/>
        <end position="20"/>
    </location>
</feature>
<dbReference type="Proteomes" id="UP001176941">
    <property type="component" value="Chromosome 8"/>
</dbReference>
<dbReference type="EMBL" id="OX459944">
    <property type="protein sequence ID" value="CAI9178741.1"/>
    <property type="molecule type" value="Genomic_DNA"/>
</dbReference>
<feature type="region of interest" description="Disordered" evidence="1">
    <location>
        <begin position="35"/>
        <end position="58"/>
    </location>
</feature>
<sequence>MGSNCSTPANQTRKLCPPMPAELPKVPAGVLGRMLRSPGHLAGDASPTWETKRKAGPTQVEPCLHKVRVRDGLVERQLPSGDHVTAPFKRTIQNQPITASGALKTIDHSEAKVGCYPCTVSVTVLGRAIGSHSRSI</sequence>
<protein>
    <submittedName>
        <fullName evidence="2">Uncharacterized protein</fullName>
    </submittedName>
</protein>
<evidence type="ECO:0000313" key="2">
    <source>
        <dbReference type="EMBL" id="CAI9178741.1"/>
    </source>
</evidence>
<organism evidence="2 3">
    <name type="scientific">Rangifer tarandus platyrhynchus</name>
    <name type="common">Svalbard reindeer</name>
    <dbReference type="NCBI Taxonomy" id="3082113"/>
    <lineage>
        <taxon>Eukaryota</taxon>
        <taxon>Metazoa</taxon>
        <taxon>Chordata</taxon>
        <taxon>Craniata</taxon>
        <taxon>Vertebrata</taxon>
        <taxon>Euteleostomi</taxon>
        <taxon>Mammalia</taxon>
        <taxon>Eutheria</taxon>
        <taxon>Laurasiatheria</taxon>
        <taxon>Artiodactyla</taxon>
        <taxon>Ruminantia</taxon>
        <taxon>Pecora</taxon>
        <taxon>Cervidae</taxon>
        <taxon>Odocoileinae</taxon>
        <taxon>Rangifer</taxon>
    </lineage>
</organism>